<evidence type="ECO:0000256" key="18">
    <source>
        <dbReference type="PROSITE-ProRule" id="PRU10141"/>
    </source>
</evidence>
<evidence type="ECO:0000256" key="11">
    <source>
        <dbReference type="ARBA" id="ARBA00022782"/>
    </source>
</evidence>
<keyword evidence="13" id="KW-0460">Magnesium</keyword>
<dbReference type="PANTHER" id="PTHR24346:SF102">
    <property type="entry name" value="TESTIS-SPECIFIC SERINE_THREONINE-PROTEIN KINASE 1"/>
    <property type="match status" value="1"/>
</dbReference>
<comment type="catalytic activity">
    <reaction evidence="16">
        <text>L-threonyl-[protein] + ATP = O-phospho-L-threonyl-[protein] + ADP + H(+)</text>
        <dbReference type="Rhea" id="RHEA:46608"/>
        <dbReference type="Rhea" id="RHEA-COMP:11060"/>
        <dbReference type="Rhea" id="RHEA-COMP:11605"/>
        <dbReference type="ChEBI" id="CHEBI:15378"/>
        <dbReference type="ChEBI" id="CHEBI:30013"/>
        <dbReference type="ChEBI" id="CHEBI:30616"/>
        <dbReference type="ChEBI" id="CHEBI:61977"/>
        <dbReference type="ChEBI" id="CHEBI:456216"/>
        <dbReference type="EC" id="2.7.11.1"/>
    </reaction>
</comment>
<reference evidence="22" key="2">
    <citation type="journal article" date="2007" name="PLoS Biol.">
        <title>Survey sequencing and comparative analysis of the elephant shark (Callorhinchus milii) genome.</title>
        <authorList>
            <person name="Venkatesh B."/>
            <person name="Kirkness E.F."/>
            <person name="Loh Y.H."/>
            <person name="Halpern A.L."/>
            <person name="Lee A.P."/>
            <person name="Johnson J."/>
            <person name="Dandona N."/>
            <person name="Viswanathan L.D."/>
            <person name="Tay A."/>
            <person name="Venter J.C."/>
            <person name="Strausberg R.L."/>
            <person name="Brenner S."/>
        </authorList>
    </citation>
    <scope>NUCLEOTIDE SEQUENCE [LARGE SCALE GENOMIC DNA]</scope>
</reference>
<dbReference type="SUPFAM" id="SSF56112">
    <property type="entry name" value="Protein kinase-like (PK-like)"/>
    <property type="match status" value="1"/>
</dbReference>
<keyword evidence="8" id="KW-0479">Metal-binding</keyword>
<keyword evidence="11" id="KW-0221">Differentiation</keyword>
<dbReference type="AlphaFoldDB" id="A0A4W3GGP5"/>
<comment type="cofactor">
    <cofactor evidence="1">
        <name>Mg(2+)</name>
        <dbReference type="ChEBI" id="CHEBI:18420"/>
    </cofactor>
</comment>
<evidence type="ECO:0000256" key="1">
    <source>
        <dbReference type="ARBA" id="ARBA00001946"/>
    </source>
</evidence>
<reference evidence="21" key="5">
    <citation type="submission" date="2025-09" db="UniProtKB">
        <authorList>
            <consortium name="Ensembl"/>
        </authorList>
    </citation>
    <scope>IDENTIFICATION</scope>
</reference>
<dbReference type="FunFam" id="3.30.200.20:FF:000042">
    <property type="entry name" value="Aurora kinase A"/>
    <property type="match status" value="1"/>
</dbReference>
<feature type="binding site" evidence="18">
    <location>
        <position position="37"/>
    </location>
    <ligand>
        <name>ATP</name>
        <dbReference type="ChEBI" id="CHEBI:30616"/>
    </ligand>
</feature>
<evidence type="ECO:0000256" key="19">
    <source>
        <dbReference type="RuleBase" id="RU000304"/>
    </source>
</evidence>
<accession>A0A4W3GGP5</accession>
<gene>
    <name evidence="21" type="primary">LOC103181430</name>
</gene>
<dbReference type="GO" id="GO:0050321">
    <property type="term" value="F:tau-protein kinase activity"/>
    <property type="evidence" value="ECO:0007669"/>
    <property type="project" value="TreeGrafter"/>
</dbReference>
<dbReference type="Gene3D" id="1.10.510.10">
    <property type="entry name" value="Transferase(Phosphotransferase) domain 1"/>
    <property type="match status" value="1"/>
</dbReference>
<keyword evidence="9 18" id="KW-0547">Nucleotide-binding</keyword>
<evidence type="ECO:0000256" key="13">
    <source>
        <dbReference type="ARBA" id="ARBA00022842"/>
    </source>
</evidence>
<dbReference type="STRING" id="7868.ENSCMIP00000002586"/>
<dbReference type="OrthoDB" id="541276at2759"/>
<keyword evidence="4" id="KW-0217">Developmental protein</keyword>
<sequence>MDLTILGYQLGEVIGEGTYSVVKKAFSPKLGKSVAIKVIDKSKLSKTYINKFLKREIKTLTRCYHPNIVKVHEIFASQDTLLIVMEEAKLDLYELINSKHHLSERVARQIFKQITEALKYCHDLGIAHRDLKCENILLITENCPKLSDFGFACSDDCSSSTFCGSPAYAAPEILNGEVYNPFKADIWSLGVILYLMVTGCMPFNDNDLSKLVKLQAQALKFPPTPCLTACCQNLIIKMIKKDPAERSSINNILAHPWFQCAEQGA</sequence>
<dbReference type="GeneTree" id="ENSGT00940000164769"/>
<dbReference type="Pfam" id="PF00069">
    <property type="entry name" value="Pkinase"/>
    <property type="match status" value="1"/>
</dbReference>
<dbReference type="GeneID" id="103181430"/>
<dbReference type="InterPro" id="IPR017441">
    <property type="entry name" value="Protein_kinase_ATP_BS"/>
</dbReference>
<dbReference type="Proteomes" id="UP000314986">
    <property type="component" value="Unassembled WGS sequence"/>
</dbReference>
<evidence type="ECO:0000256" key="4">
    <source>
        <dbReference type="ARBA" id="ARBA00022473"/>
    </source>
</evidence>
<dbReference type="GO" id="GO:0000226">
    <property type="term" value="P:microtubule cytoskeleton organization"/>
    <property type="evidence" value="ECO:0007669"/>
    <property type="project" value="TreeGrafter"/>
</dbReference>
<comment type="catalytic activity">
    <reaction evidence="17">
        <text>L-seryl-[protein] + ATP = O-phospho-L-seryl-[protein] + ADP + H(+)</text>
        <dbReference type="Rhea" id="RHEA:17989"/>
        <dbReference type="Rhea" id="RHEA-COMP:9863"/>
        <dbReference type="Rhea" id="RHEA-COMP:11604"/>
        <dbReference type="ChEBI" id="CHEBI:15378"/>
        <dbReference type="ChEBI" id="CHEBI:29999"/>
        <dbReference type="ChEBI" id="CHEBI:30616"/>
        <dbReference type="ChEBI" id="CHEBI:83421"/>
        <dbReference type="ChEBI" id="CHEBI:456216"/>
        <dbReference type="EC" id="2.7.11.1"/>
    </reaction>
</comment>
<evidence type="ECO:0000256" key="3">
    <source>
        <dbReference type="ARBA" id="ARBA00012513"/>
    </source>
</evidence>
<dbReference type="GO" id="GO:0007283">
    <property type="term" value="P:spermatogenesis"/>
    <property type="evidence" value="ECO:0007669"/>
    <property type="project" value="UniProtKB-KW"/>
</dbReference>
<dbReference type="KEGG" id="cmk:103181430"/>
<feature type="domain" description="Protein kinase" evidence="20">
    <location>
        <begin position="8"/>
        <end position="258"/>
    </location>
</feature>
<dbReference type="FunFam" id="1.10.510.10:FF:000658">
    <property type="entry name" value="Protein CBG12184"/>
    <property type="match status" value="1"/>
</dbReference>
<evidence type="ECO:0000313" key="21">
    <source>
        <dbReference type="Ensembl" id="ENSCMIP00000002586.1"/>
    </source>
</evidence>
<evidence type="ECO:0000256" key="12">
    <source>
        <dbReference type="ARBA" id="ARBA00022840"/>
    </source>
</evidence>
<dbReference type="InterPro" id="IPR008271">
    <property type="entry name" value="Ser/Thr_kinase_AS"/>
</dbReference>
<dbReference type="EC" id="2.7.11.1" evidence="3"/>
<keyword evidence="22" id="KW-1185">Reference proteome</keyword>
<evidence type="ECO:0000259" key="20">
    <source>
        <dbReference type="PROSITE" id="PS50011"/>
    </source>
</evidence>
<evidence type="ECO:0000256" key="2">
    <source>
        <dbReference type="ARBA" id="ARBA00006692"/>
    </source>
</evidence>
<proteinExistence type="inferred from homology"/>
<keyword evidence="14" id="KW-0832">Ubl conjugation</keyword>
<evidence type="ECO:0000256" key="17">
    <source>
        <dbReference type="ARBA" id="ARBA00048679"/>
    </source>
</evidence>
<reference evidence="21" key="4">
    <citation type="submission" date="2025-08" db="UniProtKB">
        <authorList>
            <consortium name="Ensembl"/>
        </authorList>
    </citation>
    <scope>IDENTIFICATION</scope>
</reference>
<comment type="similarity">
    <text evidence="2">Belongs to the protein kinase superfamily. CAMK Ser/Thr protein kinase family.</text>
</comment>
<dbReference type="Ensembl" id="ENSCMIT00000002676.1">
    <property type="protein sequence ID" value="ENSCMIP00000002586.1"/>
    <property type="gene ID" value="ENSCMIG00000001531.1"/>
</dbReference>
<dbReference type="OMA" id="NVRERIT"/>
<dbReference type="GO" id="GO:0030154">
    <property type="term" value="P:cell differentiation"/>
    <property type="evidence" value="ECO:0007669"/>
    <property type="project" value="UniProtKB-KW"/>
</dbReference>
<evidence type="ECO:0000256" key="6">
    <source>
        <dbReference type="ARBA" id="ARBA00022553"/>
    </source>
</evidence>
<dbReference type="PANTHER" id="PTHR24346">
    <property type="entry name" value="MAP/MICROTUBULE AFFINITY-REGULATING KINASE"/>
    <property type="match status" value="1"/>
</dbReference>
<evidence type="ECO:0000256" key="10">
    <source>
        <dbReference type="ARBA" id="ARBA00022777"/>
    </source>
</evidence>
<dbReference type="PROSITE" id="PS00108">
    <property type="entry name" value="PROTEIN_KINASE_ST"/>
    <property type="match status" value="1"/>
</dbReference>
<dbReference type="GO" id="GO:0005737">
    <property type="term" value="C:cytoplasm"/>
    <property type="evidence" value="ECO:0007669"/>
    <property type="project" value="TreeGrafter"/>
</dbReference>
<reference evidence="22" key="1">
    <citation type="journal article" date="2006" name="Science">
        <title>Ancient noncoding elements conserved in the human genome.</title>
        <authorList>
            <person name="Venkatesh B."/>
            <person name="Kirkness E.F."/>
            <person name="Loh Y.H."/>
            <person name="Halpern A.L."/>
            <person name="Lee A.P."/>
            <person name="Johnson J."/>
            <person name="Dandona N."/>
            <person name="Viswanathan L.D."/>
            <person name="Tay A."/>
            <person name="Venter J.C."/>
            <person name="Strausberg R.L."/>
            <person name="Brenner S."/>
        </authorList>
    </citation>
    <scope>NUCLEOTIDE SEQUENCE [LARGE SCALE GENOMIC DNA]</scope>
</reference>
<dbReference type="InParanoid" id="A0A4W3GGP5"/>
<evidence type="ECO:0000256" key="14">
    <source>
        <dbReference type="ARBA" id="ARBA00022843"/>
    </source>
</evidence>
<keyword evidence="5 19" id="KW-0723">Serine/threonine-protein kinase</keyword>
<dbReference type="PIRSF" id="PIRSF000654">
    <property type="entry name" value="Integrin-linked_kinase"/>
    <property type="match status" value="1"/>
</dbReference>
<dbReference type="PROSITE" id="PS00107">
    <property type="entry name" value="PROTEIN_KINASE_ATP"/>
    <property type="match status" value="1"/>
</dbReference>
<dbReference type="SMART" id="SM00220">
    <property type="entry name" value="S_TKc"/>
    <property type="match status" value="1"/>
</dbReference>
<evidence type="ECO:0000256" key="5">
    <source>
        <dbReference type="ARBA" id="ARBA00022527"/>
    </source>
</evidence>
<name>A0A4W3GGP5_CALMI</name>
<dbReference type="GO" id="GO:0005524">
    <property type="term" value="F:ATP binding"/>
    <property type="evidence" value="ECO:0007669"/>
    <property type="project" value="UniProtKB-UniRule"/>
</dbReference>
<evidence type="ECO:0000256" key="8">
    <source>
        <dbReference type="ARBA" id="ARBA00022723"/>
    </source>
</evidence>
<evidence type="ECO:0000256" key="15">
    <source>
        <dbReference type="ARBA" id="ARBA00022871"/>
    </source>
</evidence>
<keyword evidence="6" id="KW-0597">Phosphoprotein</keyword>
<evidence type="ECO:0000256" key="7">
    <source>
        <dbReference type="ARBA" id="ARBA00022679"/>
    </source>
</evidence>
<dbReference type="GO" id="GO:0000287">
    <property type="term" value="F:magnesium ion binding"/>
    <property type="evidence" value="ECO:0007669"/>
    <property type="project" value="UniProtKB-ARBA"/>
</dbReference>
<keyword evidence="12 18" id="KW-0067">ATP-binding</keyword>
<dbReference type="PROSITE" id="PS50011">
    <property type="entry name" value="PROTEIN_KINASE_DOM"/>
    <property type="match status" value="1"/>
</dbReference>
<evidence type="ECO:0000313" key="22">
    <source>
        <dbReference type="Proteomes" id="UP000314986"/>
    </source>
</evidence>
<reference evidence="22" key="3">
    <citation type="journal article" date="2014" name="Nature">
        <title>Elephant shark genome provides unique insights into gnathostome evolution.</title>
        <authorList>
            <consortium name="International Elephant Shark Genome Sequencing Consortium"/>
            <person name="Venkatesh B."/>
            <person name="Lee A.P."/>
            <person name="Ravi V."/>
            <person name="Maurya A.K."/>
            <person name="Lian M.M."/>
            <person name="Swann J.B."/>
            <person name="Ohta Y."/>
            <person name="Flajnik M.F."/>
            <person name="Sutoh Y."/>
            <person name="Kasahara M."/>
            <person name="Hoon S."/>
            <person name="Gangu V."/>
            <person name="Roy S.W."/>
            <person name="Irimia M."/>
            <person name="Korzh V."/>
            <person name="Kondrychyn I."/>
            <person name="Lim Z.W."/>
            <person name="Tay B.H."/>
            <person name="Tohari S."/>
            <person name="Kong K.W."/>
            <person name="Ho S."/>
            <person name="Lorente-Galdos B."/>
            <person name="Quilez J."/>
            <person name="Marques-Bonet T."/>
            <person name="Raney B.J."/>
            <person name="Ingham P.W."/>
            <person name="Tay A."/>
            <person name="Hillier L.W."/>
            <person name="Minx P."/>
            <person name="Boehm T."/>
            <person name="Wilson R.K."/>
            <person name="Brenner S."/>
            <person name="Warren W.C."/>
        </authorList>
    </citation>
    <scope>NUCLEOTIDE SEQUENCE [LARGE SCALE GENOMIC DNA]</scope>
</reference>
<dbReference type="RefSeq" id="XP_007896091.1">
    <property type="nucleotide sequence ID" value="XM_007897900.1"/>
</dbReference>
<dbReference type="InterPro" id="IPR011009">
    <property type="entry name" value="Kinase-like_dom_sf"/>
</dbReference>
<evidence type="ECO:0000256" key="9">
    <source>
        <dbReference type="ARBA" id="ARBA00022741"/>
    </source>
</evidence>
<keyword evidence="7" id="KW-0808">Transferase</keyword>
<protein>
    <recommendedName>
        <fullName evidence="3">non-specific serine/threonine protein kinase</fullName>
        <ecNumber evidence="3">2.7.11.1</ecNumber>
    </recommendedName>
</protein>
<organism evidence="21 22">
    <name type="scientific">Callorhinchus milii</name>
    <name type="common">Ghost shark</name>
    <dbReference type="NCBI Taxonomy" id="7868"/>
    <lineage>
        <taxon>Eukaryota</taxon>
        <taxon>Metazoa</taxon>
        <taxon>Chordata</taxon>
        <taxon>Craniata</taxon>
        <taxon>Vertebrata</taxon>
        <taxon>Chondrichthyes</taxon>
        <taxon>Holocephali</taxon>
        <taxon>Chimaeriformes</taxon>
        <taxon>Callorhinchidae</taxon>
        <taxon>Callorhinchus</taxon>
    </lineage>
</organism>
<evidence type="ECO:0000256" key="16">
    <source>
        <dbReference type="ARBA" id="ARBA00047899"/>
    </source>
</evidence>
<keyword evidence="15" id="KW-0744">Spermatogenesis</keyword>
<dbReference type="GO" id="GO:0035556">
    <property type="term" value="P:intracellular signal transduction"/>
    <property type="evidence" value="ECO:0007669"/>
    <property type="project" value="TreeGrafter"/>
</dbReference>
<dbReference type="InterPro" id="IPR000719">
    <property type="entry name" value="Prot_kinase_dom"/>
</dbReference>
<keyword evidence="10" id="KW-0418">Kinase</keyword>